<dbReference type="OrthoDB" id="337038at2759"/>
<keyword evidence="3" id="KW-1185">Reference proteome</keyword>
<accession>A0A2J8AB70</accession>
<organism evidence="2 3">
    <name type="scientific">Tetrabaena socialis</name>
    <dbReference type="NCBI Taxonomy" id="47790"/>
    <lineage>
        <taxon>Eukaryota</taxon>
        <taxon>Viridiplantae</taxon>
        <taxon>Chlorophyta</taxon>
        <taxon>core chlorophytes</taxon>
        <taxon>Chlorophyceae</taxon>
        <taxon>CS clade</taxon>
        <taxon>Chlamydomonadales</taxon>
        <taxon>Tetrabaenaceae</taxon>
        <taxon>Tetrabaena</taxon>
    </lineage>
</organism>
<sequence>MASIKATGRARRDLSNARKSQTCRWVDANATLARHNMYRARHQAPPLTWSTPLQKAAQDWADNCWFEHSPFPYGENIGMGHPSFTVVIDAWYVPVECCSVGIPGQTFNAGHFTQLVWLDTTLLGCAIGVCPGGVYYTGGVWLGKLYVCEYSIAGERAGRAD</sequence>
<evidence type="ECO:0000259" key="1">
    <source>
        <dbReference type="SMART" id="SM00198"/>
    </source>
</evidence>
<gene>
    <name evidence="2" type="ORF">TSOC_003599</name>
</gene>
<comment type="caution">
    <text evidence="2">The sequence shown here is derived from an EMBL/GenBank/DDBJ whole genome shotgun (WGS) entry which is preliminary data.</text>
</comment>
<proteinExistence type="predicted"/>
<dbReference type="PRINTS" id="PR00837">
    <property type="entry name" value="V5TPXLIKE"/>
</dbReference>
<dbReference type="EMBL" id="PGGS01000079">
    <property type="protein sequence ID" value="PNH09772.1"/>
    <property type="molecule type" value="Genomic_DNA"/>
</dbReference>
<protein>
    <submittedName>
        <fullName evidence="2">Protein PRY1</fullName>
    </submittedName>
</protein>
<dbReference type="InterPro" id="IPR018244">
    <property type="entry name" value="Allrgn_V5/Tpx1_CS"/>
</dbReference>
<dbReference type="SUPFAM" id="SSF55797">
    <property type="entry name" value="PR-1-like"/>
    <property type="match status" value="1"/>
</dbReference>
<dbReference type="GO" id="GO:0005576">
    <property type="term" value="C:extracellular region"/>
    <property type="evidence" value="ECO:0007669"/>
    <property type="project" value="InterPro"/>
</dbReference>
<dbReference type="Pfam" id="PF00188">
    <property type="entry name" value="CAP"/>
    <property type="match status" value="1"/>
</dbReference>
<name>A0A2J8AB70_9CHLO</name>
<dbReference type="InterPro" id="IPR035940">
    <property type="entry name" value="CAP_sf"/>
</dbReference>
<reference evidence="2 3" key="1">
    <citation type="journal article" date="2017" name="Mol. Biol. Evol.">
        <title>The 4-celled Tetrabaena socialis nuclear genome reveals the essential components for genetic control of cell number at the origin of multicellularity in the volvocine lineage.</title>
        <authorList>
            <person name="Featherston J."/>
            <person name="Arakaki Y."/>
            <person name="Hanschen E.R."/>
            <person name="Ferris P.J."/>
            <person name="Michod R.E."/>
            <person name="Olson B.J.S.C."/>
            <person name="Nozaki H."/>
            <person name="Durand P.M."/>
        </authorList>
    </citation>
    <scope>NUCLEOTIDE SEQUENCE [LARGE SCALE GENOMIC DNA]</scope>
    <source>
        <strain evidence="2 3">NIES-571</strain>
    </source>
</reference>
<evidence type="ECO:0000313" key="2">
    <source>
        <dbReference type="EMBL" id="PNH09772.1"/>
    </source>
</evidence>
<dbReference type="InterPro" id="IPR014044">
    <property type="entry name" value="CAP_dom"/>
</dbReference>
<evidence type="ECO:0000313" key="3">
    <source>
        <dbReference type="Proteomes" id="UP000236333"/>
    </source>
</evidence>
<feature type="domain" description="SCP" evidence="1">
    <location>
        <begin position="26"/>
        <end position="158"/>
    </location>
</feature>
<dbReference type="InterPro" id="IPR001283">
    <property type="entry name" value="CRISP-related"/>
</dbReference>
<dbReference type="PROSITE" id="PS01009">
    <property type="entry name" value="CRISP_1"/>
    <property type="match status" value="1"/>
</dbReference>
<dbReference type="Gene3D" id="3.40.33.10">
    <property type="entry name" value="CAP"/>
    <property type="match status" value="1"/>
</dbReference>
<dbReference type="PANTHER" id="PTHR10334">
    <property type="entry name" value="CYSTEINE-RICH SECRETORY PROTEIN-RELATED"/>
    <property type="match status" value="1"/>
</dbReference>
<dbReference type="SMART" id="SM00198">
    <property type="entry name" value="SCP"/>
    <property type="match status" value="1"/>
</dbReference>
<dbReference type="AlphaFoldDB" id="A0A2J8AB70"/>
<dbReference type="Proteomes" id="UP000236333">
    <property type="component" value="Unassembled WGS sequence"/>
</dbReference>